<dbReference type="PANTHER" id="PTHR43312:SF1">
    <property type="entry name" value="NADP-DEPENDENT OXIDOREDUCTASE DOMAIN-CONTAINING PROTEIN"/>
    <property type="match status" value="1"/>
</dbReference>
<proteinExistence type="predicted"/>
<dbReference type="InterPro" id="IPR023210">
    <property type="entry name" value="NADP_OxRdtase_dom"/>
</dbReference>
<organism evidence="2 3">
    <name type="scientific">Leptospira ainlahdjerensis</name>
    <dbReference type="NCBI Taxonomy" id="2810033"/>
    <lineage>
        <taxon>Bacteria</taxon>
        <taxon>Pseudomonadati</taxon>
        <taxon>Spirochaetota</taxon>
        <taxon>Spirochaetia</taxon>
        <taxon>Leptospirales</taxon>
        <taxon>Leptospiraceae</taxon>
        <taxon>Leptospira</taxon>
    </lineage>
</organism>
<name>A0ABS2UAD8_9LEPT</name>
<evidence type="ECO:0000259" key="1">
    <source>
        <dbReference type="Pfam" id="PF00248"/>
    </source>
</evidence>
<dbReference type="CDD" id="cd19097">
    <property type="entry name" value="AKR_unchar"/>
    <property type="match status" value="1"/>
</dbReference>
<dbReference type="InterPro" id="IPR053135">
    <property type="entry name" value="AKR2_Oxidoreductase"/>
</dbReference>
<sequence length="292" mass="33568">MGRPSLVLGTVQFGLDYGVANQNGKIDESEAERILDAAYENGIRKLDTAIAYGVSENILGKLNRNRFEIVTKLPPIPNDCDSPDQWVRDSIEASLRRLKVSKIKGLLLHDPSVLSRDFGKEVYAIIRKYIDEGKIEAFGLSIYSFQDLETVPNIFKYDIVQSPLNVFDQSLIRSGWLEKLKSKQVLVQVRSIFLQGLLLMDSLKRPQYFQKWKAHLDQWDRWLQTNSYNPLEVCIKYVRSLSNVDEIVFGVESTHHLREILSTFQNEFEISVPNTFVSEDKGLIDPSKWKLK</sequence>
<protein>
    <submittedName>
        <fullName evidence="2">Aldo/keto reductase</fullName>
    </submittedName>
</protein>
<dbReference type="Pfam" id="PF00248">
    <property type="entry name" value="Aldo_ket_red"/>
    <property type="match status" value="1"/>
</dbReference>
<dbReference type="InterPro" id="IPR036812">
    <property type="entry name" value="NAD(P)_OxRdtase_dom_sf"/>
</dbReference>
<dbReference type="PANTHER" id="PTHR43312">
    <property type="entry name" value="D-THREO-ALDOSE 1-DEHYDROGENASE"/>
    <property type="match status" value="1"/>
</dbReference>
<comment type="caution">
    <text evidence="2">The sequence shown here is derived from an EMBL/GenBank/DDBJ whole genome shotgun (WGS) entry which is preliminary data.</text>
</comment>
<feature type="domain" description="NADP-dependent oxidoreductase" evidence="1">
    <location>
        <begin position="6"/>
        <end position="270"/>
    </location>
</feature>
<dbReference type="Gene3D" id="3.20.20.100">
    <property type="entry name" value="NADP-dependent oxidoreductase domain"/>
    <property type="match status" value="1"/>
</dbReference>
<gene>
    <name evidence="2" type="ORF">JWG45_09275</name>
</gene>
<accession>A0ABS2UAD8</accession>
<reference evidence="2 3" key="1">
    <citation type="submission" date="2021-02" db="EMBL/GenBank/DDBJ databases">
        <title>Leptospira ainlahdjerensis sp. nov., Leptospira ainazelensis sp. nov., Leptospira abararensis sp. nov. and Leptospira chreensis sp. nov., four new species isolated from water sources in Algeria.</title>
        <authorList>
            <person name="Amara Korba A."/>
            <person name="Kainiu M."/>
            <person name="Vincent A.T."/>
            <person name="Mariet J.-F."/>
            <person name="Veyrier F.J."/>
            <person name="Goarant C."/>
            <person name="Picardeau M."/>
        </authorList>
    </citation>
    <scope>NUCLEOTIDE SEQUENCE [LARGE SCALE GENOMIC DNA]</scope>
    <source>
        <strain evidence="2 3">201903070</strain>
    </source>
</reference>
<dbReference type="EMBL" id="JAFFPU010000033">
    <property type="protein sequence ID" value="MBM9577342.1"/>
    <property type="molecule type" value="Genomic_DNA"/>
</dbReference>
<evidence type="ECO:0000313" key="2">
    <source>
        <dbReference type="EMBL" id="MBM9577342.1"/>
    </source>
</evidence>
<evidence type="ECO:0000313" key="3">
    <source>
        <dbReference type="Proteomes" id="UP000724686"/>
    </source>
</evidence>
<dbReference type="SUPFAM" id="SSF51430">
    <property type="entry name" value="NAD(P)-linked oxidoreductase"/>
    <property type="match status" value="1"/>
</dbReference>
<dbReference type="RefSeq" id="WP_205279475.1">
    <property type="nucleotide sequence ID" value="NZ_JAFFPU010000033.1"/>
</dbReference>
<dbReference type="Proteomes" id="UP000724686">
    <property type="component" value="Unassembled WGS sequence"/>
</dbReference>
<keyword evidence="3" id="KW-1185">Reference proteome</keyword>